<dbReference type="EMBL" id="LR796426">
    <property type="protein sequence ID" value="CAB4144393.1"/>
    <property type="molecule type" value="Genomic_DNA"/>
</dbReference>
<reference evidence="1" key="1">
    <citation type="submission" date="2020-04" db="EMBL/GenBank/DDBJ databases">
        <authorList>
            <person name="Chiriac C."/>
            <person name="Salcher M."/>
            <person name="Ghai R."/>
            <person name="Kavagutti S V."/>
        </authorList>
    </citation>
    <scope>NUCLEOTIDE SEQUENCE</scope>
</reference>
<proteinExistence type="predicted"/>
<gene>
    <name evidence="1" type="ORF">UFOVP453_35</name>
</gene>
<protein>
    <submittedName>
        <fullName evidence="1">Uncharacterized protein</fullName>
    </submittedName>
</protein>
<accession>A0A6J5MGD3</accession>
<sequence length="162" mass="18695">MFSLSKTTFTPRFRQFYDALDVQTMTRVASVVNSAILDLSERAPSFTITRRIAIPNAMLFIERTDTESTNIPTIEIDCAPENTYADVFQQFKKAADELSNALATLDGTHTDMYEFITRILSRDELQEYSERMNAITREMDVAYSDAEKIRESRNAEFRTFEE</sequence>
<name>A0A6J5MGD3_9CAUD</name>
<evidence type="ECO:0000313" key="1">
    <source>
        <dbReference type="EMBL" id="CAB4144393.1"/>
    </source>
</evidence>
<organism evidence="1">
    <name type="scientific">uncultured Caudovirales phage</name>
    <dbReference type="NCBI Taxonomy" id="2100421"/>
    <lineage>
        <taxon>Viruses</taxon>
        <taxon>Duplodnaviria</taxon>
        <taxon>Heunggongvirae</taxon>
        <taxon>Uroviricota</taxon>
        <taxon>Caudoviricetes</taxon>
        <taxon>Peduoviridae</taxon>
        <taxon>Maltschvirus</taxon>
        <taxon>Maltschvirus maltsch</taxon>
    </lineage>
</organism>